<proteinExistence type="predicted"/>
<dbReference type="Pfam" id="PF03171">
    <property type="entry name" value="2OG-FeII_Oxy"/>
    <property type="match status" value="1"/>
</dbReference>
<feature type="domain" description="Fe2OG dioxygenase" evidence="1">
    <location>
        <begin position="172"/>
        <end position="275"/>
    </location>
</feature>
<dbReference type="PROSITE" id="PS51471">
    <property type="entry name" value="FE2OG_OXY"/>
    <property type="match status" value="1"/>
</dbReference>
<evidence type="ECO:0000259" key="1">
    <source>
        <dbReference type="PROSITE" id="PS51471"/>
    </source>
</evidence>
<dbReference type="InterPro" id="IPR026992">
    <property type="entry name" value="DIOX_N"/>
</dbReference>
<dbReference type="InterPro" id="IPR005123">
    <property type="entry name" value="Oxoglu/Fe-dep_dioxygenase_dom"/>
</dbReference>
<dbReference type="InterPro" id="IPR027443">
    <property type="entry name" value="IPNS-like_sf"/>
</dbReference>
<reference evidence="2" key="1">
    <citation type="submission" date="2018-05" db="EMBL/GenBank/DDBJ databases">
        <authorList>
            <person name="Lanie J.A."/>
            <person name="Ng W.-L."/>
            <person name="Kazmierczak K.M."/>
            <person name="Andrzejewski T.M."/>
            <person name="Davidsen T.M."/>
            <person name="Wayne K.J."/>
            <person name="Tettelin H."/>
            <person name="Glass J.I."/>
            <person name="Rusch D."/>
            <person name="Podicherti R."/>
            <person name="Tsui H.-C.T."/>
            <person name="Winkler M.E."/>
        </authorList>
    </citation>
    <scope>NUCLEOTIDE SEQUENCE</scope>
</reference>
<protein>
    <recommendedName>
        <fullName evidence="1">Fe2OG dioxygenase domain-containing protein</fullName>
    </recommendedName>
</protein>
<dbReference type="Gene3D" id="2.60.120.330">
    <property type="entry name" value="B-lactam Antibiotic, Isopenicillin N Synthase, Chain"/>
    <property type="match status" value="1"/>
</dbReference>
<evidence type="ECO:0000313" key="2">
    <source>
        <dbReference type="EMBL" id="SVA19405.1"/>
    </source>
</evidence>
<gene>
    <name evidence="2" type="ORF">METZ01_LOCUS72259</name>
</gene>
<dbReference type="InterPro" id="IPR044861">
    <property type="entry name" value="IPNS-like_FE2OG_OXY"/>
</dbReference>
<dbReference type="InterPro" id="IPR050231">
    <property type="entry name" value="Iron_ascorbate_oxido_reductase"/>
</dbReference>
<dbReference type="SUPFAM" id="SSF51197">
    <property type="entry name" value="Clavaminate synthase-like"/>
    <property type="match status" value="1"/>
</dbReference>
<dbReference type="Pfam" id="PF14226">
    <property type="entry name" value="DIOX_N"/>
    <property type="match status" value="1"/>
</dbReference>
<dbReference type="AlphaFoldDB" id="A0A381TTP4"/>
<dbReference type="EMBL" id="UINC01005148">
    <property type="protein sequence ID" value="SVA19405.1"/>
    <property type="molecule type" value="Genomic_DNA"/>
</dbReference>
<accession>A0A381TTP4</accession>
<name>A0A381TTP4_9ZZZZ</name>
<dbReference type="PANTHER" id="PTHR47990">
    <property type="entry name" value="2-OXOGLUTARATE (2OG) AND FE(II)-DEPENDENT OXYGENASE SUPERFAMILY PROTEIN-RELATED"/>
    <property type="match status" value="1"/>
</dbReference>
<organism evidence="2">
    <name type="scientific">marine metagenome</name>
    <dbReference type="NCBI Taxonomy" id="408172"/>
    <lineage>
        <taxon>unclassified sequences</taxon>
        <taxon>metagenomes</taxon>
        <taxon>ecological metagenomes</taxon>
    </lineage>
</organism>
<sequence>MKIPIIDISPLAGEHGDPGLVQRTVSEIGDACRQVGFFYVKNHQIPQDHLDDVVSVMKDFFDLPEEEKMRIHIGRSDIFRGYTPLGKELTNDKHDWHECVDLGLDLGPDHLEVIAGDRLVGPNQWPEDQPDFKRVLERHWDLTVFLGRRITEGLAMSLGLERSFFASHMSRSHSFMRLVNYPPYEKNEKESMLDGIGAHTDYGFLTILLQDEIGGLEIKNSENEWVSAPIVRGTFLINIGSMIQRWTNDHYKATVHRVIPPEHGNRYSVPFFFEPNFDTVVVPIEKFCSKDNPSRYAPFHFGDHLESTFGTSYSDTMV</sequence>